<dbReference type="Proteomes" id="UP000198793">
    <property type="component" value="Unassembled WGS sequence"/>
</dbReference>
<sequence length="41" mass="4535">MSPTQTVTTPAWRIALAWGFVGIPLVWGFVMTLRSALQLFA</sequence>
<evidence type="ECO:0000313" key="2">
    <source>
        <dbReference type="EMBL" id="SDN66551.1"/>
    </source>
</evidence>
<name>A0A1H0D9A2_9HYPH</name>
<dbReference type="RefSeq" id="WP_280140044.1">
    <property type="nucleotide sequence ID" value="NZ_FNIT01000001.1"/>
</dbReference>
<keyword evidence="1" id="KW-0472">Membrane</keyword>
<keyword evidence="3" id="KW-1185">Reference proteome</keyword>
<evidence type="ECO:0000313" key="3">
    <source>
        <dbReference type="Proteomes" id="UP000198793"/>
    </source>
</evidence>
<reference evidence="2 3" key="1">
    <citation type="submission" date="2016-10" db="EMBL/GenBank/DDBJ databases">
        <authorList>
            <person name="de Groot N.N."/>
        </authorList>
    </citation>
    <scope>NUCLEOTIDE SEQUENCE [LARGE SCALE GENOMIC DNA]</scope>
    <source>
        <strain evidence="3">L7-484,KACC 16230,DSM 25025</strain>
    </source>
</reference>
<organism evidence="2 3">
    <name type="scientific">Aureimonas jatrophae</name>
    <dbReference type="NCBI Taxonomy" id="1166073"/>
    <lineage>
        <taxon>Bacteria</taxon>
        <taxon>Pseudomonadati</taxon>
        <taxon>Pseudomonadota</taxon>
        <taxon>Alphaproteobacteria</taxon>
        <taxon>Hyphomicrobiales</taxon>
        <taxon>Aurantimonadaceae</taxon>
        <taxon>Aureimonas</taxon>
    </lineage>
</organism>
<protein>
    <recommendedName>
        <fullName evidence="4">Oxalate:formate antiporter</fullName>
    </recommendedName>
</protein>
<proteinExistence type="predicted"/>
<accession>A0A1H0D9A2</accession>
<feature type="transmembrane region" description="Helical" evidence="1">
    <location>
        <begin position="12"/>
        <end position="33"/>
    </location>
</feature>
<evidence type="ECO:0008006" key="4">
    <source>
        <dbReference type="Google" id="ProtNLM"/>
    </source>
</evidence>
<evidence type="ECO:0000256" key="1">
    <source>
        <dbReference type="SAM" id="Phobius"/>
    </source>
</evidence>
<gene>
    <name evidence="2" type="ORF">SAMN05192530_101653</name>
</gene>
<dbReference type="AlphaFoldDB" id="A0A1H0D9A2"/>
<dbReference type="STRING" id="1166073.SAMN05192530_101653"/>
<keyword evidence="1" id="KW-1133">Transmembrane helix</keyword>
<dbReference type="EMBL" id="FNIT01000001">
    <property type="protein sequence ID" value="SDN66551.1"/>
    <property type="molecule type" value="Genomic_DNA"/>
</dbReference>
<keyword evidence="1" id="KW-0812">Transmembrane</keyword>